<accession>A0A1G7ER68</accession>
<reference evidence="3 4" key="1">
    <citation type="submission" date="2016-10" db="EMBL/GenBank/DDBJ databases">
        <authorList>
            <person name="Varghese N."/>
            <person name="Submissions S."/>
        </authorList>
    </citation>
    <scope>NUCLEOTIDE SEQUENCE [LARGE SCALE GENOMIC DNA]</scope>
    <source>
        <strain evidence="3 4">S7-754</strain>
    </source>
</reference>
<dbReference type="Proteomes" id="UP000323502">
    <property type="component" value="Unassembled WGS sequence"/>
</dbReference>
<dbReference type="Pfam" id="PF04402">
    <property type="entry name" value="SIMPL"/>
    <property type="match status" value="1"/>
</dbReference>
<organism evidence="3 4">
    <name type="scientific">Sphingomonas carotinifaciens</name>
    <dbReference type="NCBI Taxonomy" id="1166323"/>
    <lineage>
        <taxon>Bacteria</taxon>
        <taxon>Pseudomonadati</taxon>
        <taxon>Pseudomonadota</taxon>
        <taxon>Alphaproteobacteria</taxon>
        <taxon>Sphingomonadales</taxon>
        <taxon>Sphingomonadaceae</taxon>
        <taxon>Sphingomonas</taxon>
    </lineage>
</organism>
<proteinExistence type="predicted"/>
<sequence>MRWTTGLMLLALPAALAAQEREPAVIQVAGTGSVKTDPDMASMTYSVTGEGATADAASRALATKAKAIEAGLLNLLGRGTVVTTSNVNVAEVRGAECRTNYGEQRLSEGACAVIGYIASLRGAVETGAVGKVGTGTGLATRLGAQQAQMGGFALRDPAAAQARATQVAVRDAKAKATALAAAAGVRLGAILALNDGSGAGIEGDLVEIVNTGEFVAPPPPPPPPPPVEIDVKPAPIETSTRVSVRYAIQP</sequence>
<evidence type="ECO:0000313" key="2">
    <source>
        <dbReference type="EMBL" id="MWC45110.1"/>
    </source>
</evidence>
<feature type="chain" id="PRO_5036019065" evidence="1">
    <location>
        <begin position="18"/>
        <end position="250"/>
    </location>
</feature>
<keyword evidence="1" id="KW-0732">Signal</keyword>
<protein>
    <submittedName>
        <fullName evidence="2">DUF541 domain-containing protein</fullName>
    </submittedName>
</protein>
<evidence type="ECO:0000313" key="3">
    <source>
        <dbReference type="EMBL" id="SDE66152.1"/>
    </source>
</evidence>
<dbReference type="GO" id="GO:0006974">
    <property type="term" value="P:DNA damage response"/>
    <property type="evidence" value="ECO:0007669"/>
    <property type="project" value="TreeGrafter"/>
</dbReference>
<dbReference type="Gene3D" id="3.30.70.2970">
    <property type="entry name" value="Protein of unknown function (DUF541), domain 2"/>
    <property type="match status" value="1"/>
</dbReference>
<name>A0A1G7ER68_9SPHN</name>
<dbReference type="EMBL" id="FNBI01000001">
    <property type="protein sequence ID" value="SDE66152.1"/>
    <property type="molecule type" value="Genomic_DNA"/>
</dbReference>
<evidence type="ECO:0000256" key="1">
    <source>
        <dbReference type="SAM" id="SignalP"/>
    </source>
</evidence>
<dbReference type="PANTHER" id="PTHR34387">
    <property type="entry name" value="SLR1258 PROTEIN"/>
    <property type="match status" value="1"/>
</dbReference>
<dbReference type="RefSeq" id="WP_160146710.1">
    <property type="nucleotide sequence ID" value="NZ_FNBI01000001.1"/>
</dbReference>
<dbReference type="AlphaFoldDB" id="A0A1G7ER68"/>
<dbReference type="InterPro" id="IPR007497">
    <property type="entry name" value="SIMPL/DUF541"/>
</dbReference>
<dbReference type="EMBL" id="WSUT01000005">
    <property type="protein sequence ID" value="MWC45110.1"/>
    <property type="molecule type" value="Genomic_DNA"/>
</dbReference>
<evidence type="ECO:0000313" key="5">
    <source>
        <dbReference type="Proteomes" id="UP000436801"/>
    </source>
</evidence>
<feature type="signal peptide" evidence="1">
    <location>
        <begin position="1"/>
        <end position="17"/>
    </location>
</feature>
<dbReference type="OrthoDB" id="7583059at2"/>
<dbReference type="Gene3D" id="3.30.110.170">
    <property type="entry name" value="Protein of unknown function (DUF541), domain 1"/>
    <property type="match status" value="1"/>
</dbReference>
<evidence type="ECO:0000313" key="4">
    <source>
        <dbReference type="Proteomes" id="UP000323502"/>
    </source>
</evidence>
<gene>
    <name evidence="2" type="ORF">GQR91_15925</name>
    <name evidence="3" type="ORF">SAMN05216557_10167</name>
</gene>
<dbReference type="Proteomes" id="UP000436801">
    <property type="component" value="Unassembled WGS sequence"/>
</dbReference>
<dbReference type="PANTHER" id="PTHR34387:SF2">
    <property type="entry name" value="SLR1258 PROTEIN"/>
    <property type="match status" value="1"/>
</dbReference>
<reference evidence="2 5" key="2">
    <citation type="submission" date="2019-12" db="EMBL/GenBank/DDBJ databases">
        <authorList>
            <person name="Zheng J."/>
        </authorList>
    </citation>
    <scope>NUCLEOTIDE SEQUENCE [LARGE SCALE GENOMIC DNA]</scope>
    <source>
        <strain evidence="2 5">DSM 27347</strain>
    </source>
</reference>
<dbReference type="InterPro" id="IPR052022">
    <property type="entry name" value="26kDa_periplasmic_antigen"/>
</dbReference>
<keyword evidence="4" id="KW-1185">Reference proteome</keyword>